<accession>A0AAU9S190</accession>
<dbReference type="EMBL" id="OU466859">
    <property type="protein sequence ID" value="CAH2052907.1"/>
    <property type="molecule type" value="Genomic_DNA"/>
</dbReference>
<keyword evidence="2" id="KW-1185">Reference proteome</keyword>
<protein>
    <submittedName>
        <fullName evidence="1">Uncharacterized protein</fullName>
    </submittedName>
</protein>
<organism evidence="1 2">
    <name type="scientific">Thlaspi arvense</name>
    <name type="common">Field penny-cress</name>
    <dbReference type="NCBI Taxonomy" id="13288"/>
    <lineage>
        <taxon>Eukaryota</taxon>
        <taxon>Viridiplantae</taxon>
        <taxon>Streptophyta</taxon>
        <taxon>Embryophyta</taxon>
        <taxon>Tracheophyta</taxon>
        <taxon>Spermatophyta</taxon>
        <taxon>Magnoliopsida</taxon>
        <taxon>eudicotyledons</taxon>
        <taxon>Gunneridae</taxon>
        <taxon>Pentapetalae</taxon>
        <taxon>rosids</taxon>
        <taxon>malvids</taxon>
        <taxon>Brassicales</taxon>
        <taxon>Brassicaceae</taxon>
        <taxon>Thlaspideae</taxon>
        <taxon>Thlaspi</taxon>
    </lineage>
</organism>
<evidence type="ECO:0000313" key="2">
    <source>
        <dbReference type="Proteomes" id="UP000836841"/>
    </source>
</evidence>
<dbReference type="AlphaFoldDB" id="A0AAU9S190"/>
<dbReference type="Proteomes" id="UP000836841">
    <property type="component" value="Chromosome 3"/>
</dbReference>
<reference evidence="1 2" key="1">
    <citation type="submission" date="2022-03" db="EMBL/GenBank/DDBJ databases">
        <authorList>
            <person name="Nunn A."/>
            <person name="Chopra R."/>
            <person name="Nunn A."/>
            <person name="Contreras Garrido A."/>
        </authorList>
    </citation>
    <scope>NUCLEOTIDE SEQUENCE [LARGE SCALE GENOMIC DNA]</scope>
</reference>
<evidence type="ECO:0000313" key="1">
    <source>
        <dbReference type="EMBL" id="CAH2052907.1"/>
    </source>
</evidence>
<gene>
    <name evidence="1" type="ORF">TAV2_LOCUS9800</name>
</gene>
<name>A0AAU9S190_THLAR</name>
<sequence>MDELSDGEKKRMKEEFDMLFAIPDVEFGIPKRCACGGGITKEISQTKADTGRRYFTCKLR</sequence>
<proteinExistence type="predicted"/>